<dbReference type="InterPro" id="IPR011989">
    <property type="entry name" value="ARM-like"/>
</dbReference>
<evidence type="ECO:0000313" key="2">
    <source>
        <dbReference type="EMBL" id="EAX91264.1"/>
    </source>
</evidence>
<dbReference type="RefSeq" id="XP_001304194.1">
    <property type="nucleotide sequence ID" value="XM_001304193.1"/>
</dbReference>
<dbReference type="EMBL" id="DS114047">
    <property type="protein sequence ID" value="EAX91264.1"/>
    <property type="molecule type" value="Genomic_DNA"/>
</dbReference>
<accession>A2FV02</accession>
<reference evidence="2" key="1">
    <citation type="submission" date="2006-10" db="EMBL/GenBank/DDBJ databases">
        <authorList>
            <person name="Amadeo P."/>
            <person name="Zhao Q."/>
            <person name="Wortman J."/>
            <person name="Fraser-Liggett C."/>
            <person name="Carlton J."/>
        </authorList>
    </citation>
    <scope>NUCLEOTIDE SEQUENCE</scope>
    <source>
        <strain evidence="2">G3</strain>
    </source>
</reference>
<dbReference type="SMR" id="A2FV02"/>
<dbReference type="VEuPathDB" id="TrichDB:TVAGG3_1015920"/>
<evidence type="ECO:0000313" key="3">
    <source>
        <dbReference type="Proteomes" id="UP000001542"/>
    </source>
</evidence>
<feature type="region of interest" description="Disordered" evidence="1">
    <location>
        <begin position="1"/>
        <end position="28"/>
    </location>
</feature>
<dbReference type="InParanoid" id="A2FV02"/>
<keyword evidence="3" id="KW-1185">Reference proteome</keyword>
<sequence length="830" mass="96908">MAKTLTNNDANKPPSNGKQQKPEPSEEKAKKELIDYLFEGIVTFDGHYNEKSAKDIEKEQTNERVIASMATATSDTLKNIEKCNILWKKHEAASCSNLVSSLFSYFSIQKQYIYVNLPILLANLIEFLLKTDNLDDFSFEIVTHRKFIFSTYENLLDLDQALISFLKEVYERNLITKKNPMYKYMLYTLFDLLVEALKDITLSNAIRKAALEFFNTNLLVFSELFKIPEKNNAFLEGIIKILEDQISDIEKTIFNCLKLFINKFYPNIEPKILDFYRIVKERINKGIRAYDTQNKESFQVKDMNYCFMFWTKLAKIEYMLKNNTETNIVSKNYILGSYNVIMELIFELLKKNEPKPSIDEPYILEDIMPEAIAMDCMMEMFYLIPTEIFIFIYNKLSSYPSENANEFYACTLMLSYFVHKTNDERFKQFFFEKLNILLQNSSILNGSIRYAIVFTISKIIGFYPELLMTDIDLVRTIFDLIKKQLDSHSKHFVRLALYLYSILLSSSPIDSLNATRENFMIFATEEISKQDRKEDDCCRYVFDCLISIFHRSPVNQQYYIWSEALKMQECTQYLCTALTFFGLVKPTDELLDQTVKFLIEDSKKYAFEESFCALVQMFRWISPEQAKNYVPQCLDSIQSAIESKDKNTIEAFELLLGFLAVNYQEMFKIHSKEIVSSLKANLNDDTMLLQLYVATAAALCDIAQASFEFIKQDSKEIAKRLLELCQQYTEEPIIDATFTLLRTILENNYEIGKIIFRDIFKVIKLIHKGNKYTDQIAQSIINVILILNSHYSREISFLVMNESVEWITRKAHNSPDNLVAMVANELLQML</sequence>
<reference evidence="2" key="2">
    <citation type="journal article" date="2007" name="Science">
        <title>Draft genome sequence of the sexually transmitted pathogen Trichomonas vaginalis.</title>
        <authorList>
            <person name="Carlton J.M."/>
            <person name="Hirt R.P."/>
            <person name="Silva J.C."/>
            <person name="Delcher A.L."/>
            <person name="Schatz M."/>
            <person name="Zhao Q."/>
            <person name="Wortman J.R."/>
            <person name="Bidwell S.L."/>
            <person name="Alsmark U.C.M."/>
            <person name="Besteiro S."/>
            <person name="Sicheritz-Ponten T."/>
            <person name="Noel C.J."/>
            <person name="Dacks J.B."/>
            <person name="Foster P.G."/>
            <person name="Simillion C."/>
            <person name="Van de Peer Y."/>
            <person name="Miranda-Saavedra D."/>
            <person name="Barton G.J."/>
            <person name="Westrop G.D."/>
            <person name="Mueller S."/>
            <person name="Dessi D."/>
            <person name="Fiori P.L."/>
            <person name="Ren Q."/>
            <person name="Paulsen I."/>
            <person name="Zhang H."/>
            <person name="Bastida-Corcuera F.D."/>
            <person name="Simoes-Barbosa A."/>
            <person name="Brown M.T."/>
            <person name="Hayes R.D."/>
            <person name="Mukherjee M."/>
            <person name="Okumura C.Y."/>
            <person name="Schneider R."/>
            <person name="Smith A.J."/>
            <person name="Vanacova S."/>
            <person name="Villalvazo M."/>
            <person name="Haas B.J."/>
            <person name="Pertea M."/>
            <person name="Feldblyum T.V."/>
            <person name="Utterback T.R."/>
            <person name="Shu C.L."/>
            <person name="Osoegawa K."/>
            <person name="de Jong P.J."/>
            <person name="Hrdy I."/>
            <person name="Horvathova L."/>
            <person name="Zubacova Z."/>
            <person name="Dolezal P."/>
            <person name="Malik S.B."/>
            <person name="Logsdon J.M. Jr."/>
            <person name="Henze K."/>
            <person name="Gupta A."/>
            <person name="Wang C.C."/>
            <person name="Dunne R.L."/>
            <person name="Upcroft J.A."/>
            <person name="Upcroft P."/>
            <person name="White O."/>
            <person name="Salzberg S.L."/>
            <person name="Tang P."/>
            <person name="Chiu C.-H."/>
            <person name="Lee Y.-S."/>
            <person name="Embley T.M."/>
            <person name="Coombs G.H."/>
            <person name="Mottram J.C."/>
            <person name="Tachezy J."/>
            <person name="Fraser-Liggett C.M."/>
            <person name="Johnson P.J."/>
        </authorList>
    </citation>
    <scope>NUCLEOTIDE SEQUENCE [LARGE SCALE GENOMIC DNA]</scope>
    <source>
        <strain evidence="2">G3</strain>
    </source>
</reference>
<feature type="compositionally biased region" description="Polar residues" evidence="1">
    <location>
        <begin position="1"/>
        <end position="17"/>
    </location>
</feature>
<dbReference type="InterPro" id="IPR016024">
    <property type="entry name" value="ARM-type_fold"/>
</dbReference>
<proteinExistence type="predicted"/>
<gene>
    <name evidence="2" type="ORF">TVAG_256280</name>
</gene>
<organism evidence="2 3">
    <name type="scientific">Trichomonas vaginalis (strain ATCC PRA-98 / G3)</name>
    <dbReference type="NCBI Taxonomy" id="412133"/>
    <lineage>
        <taxon>Eukaryota</taxon>
        <taxon>Metamonada</taxon>
        <taxon>Parabasalia</taxon>
        <taxon>Trichomonadida</taxon>
        <taxon>Trichomonadidae</taxon>
        <taxon>Trichomonas</taxon>
    </lineage>
</organism>
<dbReference type="VEuPathDB" id="TrichDB:TVAG_256280"/>
<dbReference type="Gene3D" id="1.25.10.10">
    <property type="entry name" value="Leucine-rich Repeat Variant"/>
    <property type="match status" value="1"/>
</dbReference>
<dbReference type="AlphaFoldDB" id="A2FV02"/>
<evidence type="ECO:0000256" key="1">
    <source>
        <dbReference type="SAM" id="MobiDB-lite"/>
    </source>
</evidence>
<protein>
    <submittedName>
        <fullName evidence="2">Uncharacterized protein</fullName>
    </submittedName>
</protein>
<name>A2FV02_TRIV3</name>
<dbReference type="SUPFAM" id="SSF48371">
    <property type="entry name" value="ARM repeat"/>
    <property type="match status" value="1"/>
</dbReference>
<dbReference type="KEGG" id="tva:4748957"/>
<dbReference type="Proteomes" id="UP000001542">
    <property type="component" value="Unassembled WGS sequence"/>
</dbReference>